<dbReference type="Gene3D" id="3.30.420.40">
    <property type="match status" value="3"/>
</dbReference>
<name>A0A8T0I1B5_CERPU</name>
<accession>A0A8T0I1B5</accession>
<dbReference type="PANTHER" id="PTHR14187">
    <property type="entry name" value="ALPHA KINASE/ELONGATION FACTOR 2 KINASE"/>
    <property type="match status" value="1"/>
</dbReference>
<dbReference type="InterPro" id="IPR001245">
    <property type="entry name" value="Ser-Thr/Tyr_kinase_cat_dom"/>
</dbReference>
<dbReference type="PANTHER" id="PTHR14187:SF5">
    <property type="entry name" value="HEAT SHOCK 70 KDA PROTEIN 12A"/>
    <property type="match status" value="1"/>
</dbReference>
<dbReference type="Proteomes" id="UP000822688">
    <property type="component" value="Chromosome 5"/>
</dbReference>
<proteinExistence type="predicted"/>
<dbReference type="PROSITE" id="PS50011">
    <property type="entry name" value="PROTEIN_KINASE_DOM"/>
    <property type="match status" value="1"/>
</dbReference>
<organism evidence="3 4">
    <name type="scientific">Ceratodon purpureus</name>
    <name type="common">Fire moss</name>
    <name type="synonym">Dicranum purpureum</name>
    <dbReference type="NCBI Taxonomy" id="3225"/>
    <lineage>
        <taxon>Eukaryota</taxon>
        <taxon>Viridiplantae</taxon>
        <taxon>Streptophyta</taxon>
        <taxon>Embryophyta</taxon>
        <taxon>Bryophyta</taxon>
        <taxon>Bryophytina</taxon>
        <taxon>Bryopsida</taxon>
        <taxon>Dicranidae</taxon>
        <taxon>Pseudoditrichales</taxon>
        <taxon>Ditrichaceae</taxon>
        <taxon>Ceratodon</taxon>
    </lineage>
</organism>
<dbReference type="EMBL" id="CM026425">
    <property type="protein sequence ID" value="KAG0577222.1"/>
    <property type="molecule type" value="Genomic_DNA"/>
</dbReference>
<evidence type="ECO:0000259" key="2">
    <source>
        <dbReference type="PROSITE" id="PS50011"/>
    </source>
</evidence>
<dbReference type="InterPro" id="IPR011009">
    <property type="entry name" value="Kinase-like_dom_sf"/>
</dbReference>
<feature type="compositionally biased region" description="Polar residues" evidence="1">
    <location>
        <begin position="1016"/>
        <end position="1037"/>
    </location>
</feature>
<evidence type="ECO:0000313" key="3">
    <source>
        <dbReference type="EMBL" id="KAG0577222.1"/>
    </source>
</evidence>
<evidence type="ECO:0000313" key="4">
    <source>
        <dbReference type="Proteomes" id="UP000822688"/>
    </source>
</evidence>
<dbReference type="SUPFAM" id="SSF56112">
    <property type="entry name" value="Protein kinase-like (PK-like)"/>
    <property type="match status" value="1"/>
</dbReference>
<feature type="region of interest" description="Disordered" evidence="1">
    <location>
        <begin position="989"/>
        <end position="1052"/>
    </location>
</feature>
<keyword evidence="4" id="KW-1185">Reference proteome</keyword>
<dbReference type="Pfam" id="PF07714">
    <property type="entry name" value="PK_Tyr_Ser-Thr"/>
    <property type="match status" value="1"/>
</dbReference>
<feature type="domain" description="Protein kinase" evidence="2">
    <location>
        <begin position="226"/>
        <end position="518"/>
    </location>
</feature>
<dbReference type="InterPro" id="IPR043129">
    <property type="entry name" value="ATPase_NBD"/>
</dbReference>
<dbReference type="GO" id="GO:0004672">
    <property type="term" value="F:protein kinase activity"/>
    <property type="evidence" value="ECO:0007669"/>
    <property type="project" value="InterPro"/>
</dbReference>
<protein>
    <recommendedName>
        <fullName evidence="2">Protein kinase domain-containing protein</fullName>
    </recommendedName>
</protein>
<dbReference type="PROSITE" id="PS00108">
    <property type="entry name" value="PROTEIN_KINASE_ST"/>
    <property type="match status" value="1"/>
</dbReference>
<dbReference type="GO" id="GO:0005524">
    <property type="term" value="F:ATP binding"/>
    <property type="evidence" value="ECO:0007669"/>
    <property type="project" value="InterPro"/>
</dbReference>
<dbReference type="Gene3D" id="3.90.640.10">
    <property type="entry name" value="Actin, Chain A, domain 4"/>
    <property type="match status" value="1"/>
</dbReference>
<gene>
    <name evidence="3" type="ORF">KC19_5G140400</name>
</gene>
<dbReference type="InterPro" id="IPR000719">
    <property type="entry name" value="Prot_kinase_dom"/>
</dbReference>
<sequence length="2152" mass="242482">MANHLDLTIDALNVASEPEFVLHVDQALCKRLASDFLIPVRHVLAYHAARMLPETVLERRVQGRPHLLEELHRIAHRARILVERCCEMEWWRILFQQACNSHSEEALDFIEDLQWCMAQIWKIPEPPQIWKIPEPPQILKIPELPQGLQHFKDSFKDCEELDRSELLKKLEHRVSDLEKLTVSVPLAQNDFQLSKFLLERIRVQEESEQIASLDYQKYNREGYSGCPDTMFLGEGAAGSVIKTDFLSISCARKGQNAGSDAQLQEFAKQALKLSKLSHPHVIKLFGFHSKKRLDEPHKGFFLIELMNGNLYNELKKGGDGEKKNLFQICVAVDIMKQIAKGVRYLHENGVSHRDLKCENILVSGLRIPIELANSLYKDYLHIKVADFDQAKILTSNSSDSQIQSKPNVGTTQWRAPECYTEPGKPSIVKVNSKRADSFSFAMTCYELLSVKNNPFDALPINGVTERKKAIQAGTRPPIPRDCPKLLKTLIEDCWQTEAPRRPEFDEICRRLQDVHSVLLTETLSQRTRDGASASLKLQGMVSTIFKHITTSAAIAANKLLEAITPERQAPFMYSGITAAVPQLNKGDPNKEHDTLTATRVVVGLDFGTTHSGVAYATVSNPQDIHTISWPSIEEEVYNCKTLTAIYKSTPNGEWIWGYRARKEYANRFGRGDAQDGQYFGELKQSLTNTVTGSNNHQPVVEYLRKLGDFVLDYLQHYAECPEKESLKMDHLRWCITVPSDWSYEVQSFRKCLEIAGLVRGQAFEIFRESDAAARHCYINWFSSTHLEKGDKICVLDVGSGNVQCVFEDWNDIERTQNTYGATPSSAESLVNEKFYEFIRRKVGSSNGQFLDTDPSVYRSLLDAELEYLKAHPNDTIQIPCCKTNRVASNDMAVTHLGISSSDWEFIFKPLVDKVVSFLREQLQDQKKPTNVKRLFIVGGYARHAYLIKEIKKSFPGFIIDPPLRSPGSAICKGAVALGLMLYSHYQARTQQDSSSNSEGDGKETNLDGGRRDTDSNQHGQPGSSQKFNPSISRSNNAPDCKGKKKVSAEDQLEDSLPEKMLVALDFGTSQMSFAYSRASPPSKIVVCEDHQRRTMDLFYELQDDILCLRSCGQRAKDDCRANRPGVYVSKPKLHVLVNDLEPVPELSLPTGLTINDVISDCLREYGEFILHVLQEKFGESFELQHIQWCLIVPSFWGEKAKLQMRTCMVKAGLLRGAGNVDGSPYPVVTVLEAEAASIAFVPSLSPCKGRRRFMVASIGSGTLDMVVQEWIGESGKMCDMKEVSMGSGGLYGSSCLDFNFLALLSMKMGAWISDYLNQNPCVLNDLLLQWEHIKVNFFDNCEPSPLIFPKTLQDAWRHSEQISTSGQLGESYESLQLTCGDMKMVFEPLVQTVLERIAVQLARTNGVDVLVLAGGFAVSPYLSMRVKDRFLDKELSGTSSVIRDLVRLDDNHFAMLKGAVNFGLQQKIIRSRVARKTYGLGMSLDFQAGLCSAVEKPDEVERFRIDVERGSCLKVDSCVTSVHKFSARGQKTMKFSLYSSVESYPRYTEEESVTKEWDFVVDISGSETFDGERQIEIILYYGRSAIEVEAKGVDFGDGILLPVTFVAGAVSERNAAEVATVARKTYGIGALRTLEKWDLPKHAKHVDEEDLCDFSFIPFIRKGTRLDYFASRTLFPIHSKQKYLPFFLYSSSETSPVYVTDDVVVEEAALEIDIDKGLNVDKDREVSVRMWFSGTDIKISAVALNFANPKDRNLSIRLRDGNWETQVTLNLARHLRVVPLQSKTLNLARPLGVIPLQSTTLLSGIVPDPRVTRTDGDRCIFKDEAQDLIGDDKWQDLEEFAIKVNKQHQALEEVQDEVSFPPDDDQPVDLTTVDSNESNSIRLDPEKLDKSTMYIVNQIEKNHRKTQREMNHRFDAVDDSLDKHLMLSKKISEQVEENTKLQRKLFLDISRNIEKVMDFSIHLQQCRVPRLMYFTDADNMTRLVTSFVPGLKSVQVHLMCEHIEGVHLVSKQKGCKLRYTSEDFQSALPYVIWGVRAISLLVKIGGIAIGAGVGSFVEGAETELIKALASSIPLNAVSSNVDEGCVSRAVLPKEIQKVAEQWLVDFLSGKSIPDLFDLHRIRYTSGSKRLAWVCGEHKREGERDKTMEIVPA</sequence>
<reference evidence="3" key="1">
    <citation type="submission" date="2020-06" db="EMBL/GenBank/DDBJ databases">
        <title>WGS assembly of Ceratodon purpureus strain R40.</title>
        <authorList>
            <person name="Carey S.B."/>
            <person name="Jenkins J."/>
            <person name="Shu S."/>
            <person name="Lovell J.T."/>
            <person name="Sreedasyam A."/>
            <person name="Maumus F."/>
            <person name="Tiley G.P."/>
            <person name="Fernandez-Pozo N."/>
            <person name="Barry K."/>
            <person name="Chen C."/>
            <person name="Wang M."/>
            <person name="Lipzen A."/>
            <person name="Daum C."/>
            <person name="Saski C.A."/>
            <person name="Payton A.C."/>
            <person name="Mcbreen J.C."/>
            <person name="Conrad R.E."/>
            <person name="Kollar L.M."/>
            <person name="Olsson S."/>
            <person name="Huttunen S."/>
            <person name="Landis J.B."/>
            <person name="Wickett N.J."/>
            <person name="Johnson M.G."/>
            <person name="Rensing S.A."/>
            <person name="Grimwood J."/>
            <person name="Schmutz J."/>
            <person name="Mcdaniel S.F."/>
        </authorList>
    </citation>
    <scope>NUCLEOTIDE SEQUENCE</scope>
    <source>
        <strain evidence="3">R40</strain>
    </source>
</reference>
<comment type="caution">
    <text evidence="3">The sequence shown here is derived from an EMBL/GenBank/DDBJ whole genome shotgun (WGS) entry which is preliminary data.</text>
</comment>
<evidence type="ECO:0000256" key="1">
    <source>
        <dbReference type="SAM" id="MobiDB-lite"/>
    </source>
</evidence>
<dbReference type="SMART" id="SM00220">
    <property type="entry name" value="S_TKc"/>
    <property type="match status" value="1"/>
</dbReference>
<dbReference type="SUPFAM" id="SSF53067">
    <property type="entry name" value="Actin-like ATPase domain"/>
    <property type="match status" value="3"/>
</dbReference>
<feature type="compositionally biased region" description="Polar residues" evidence="1">
    <location>
        <begin position="989"/>
        <end position="998"/>
    </location>
</feature>
<dbReference type="Gene3D" id="1.10.510.10">
    <property type="entry name" value="Transferase(Phosphotransferase) domain 1"/>
    <property type="match status" value="1"/>
</dbReference>
<dbReference type="InterPro" id="IPR008271">
    <property type="entry name" value="Ser/Thr_kinase_AS"/>
</dbReference>
<feature type="compositionally biased region" description="Basic and acidic residues" evidence="1">
    <location>
        <begin position="999"/>
        <end position="1015"/>
    </location>
</feature>